<name>A0AAV5WGR9_9BILA</name>
<evidence type="ECO:0000313" key="3">
    <source>
        <dbReference type="EMBL" id="GMT30678.1"/>
    </source>
</evidence>
<evidence type="ECO:0000256" key="1">
    <source>
        <dbReference type="SAM" id="Coils"/>
    </source>
</evidence>
<feature type="non-terminal residue" evidence="3">
    <location>
        <position position="1"/>
    </location>
</feature>
<dbReference type="AlphaFoldDB" id="A0AAV5WGR9"/>
<gene>
    <name evidence="3" type="ORF">PFISCL1PPCAC_21975</name>
</gene>
<protein>
    <submittedName>
        <fullName evidence="3">Uncharacterized protein</fullName>
    </submittedName>
</protein>
<keyword evidence="4" id="KW-1185">Reference proteome</keyword>
<dbReference type="Proteomes" id="UP001432322">
    <property type="component" value="Unassembled WGS sequence"/>
</dbReference>
<dbReference type="EMBL" id="BTSY01000005">
    <property type="protein sequence ID" value="GMT30678.1"/>
    <property type="molecule type" value="Genomic_DNA"/>
</dbReference>
<feature type="transmembrane region" description="Helical" evidence="2">
    <location>
        <begin position="282"/>
        <end position="306"/>
    </location>
</feature>
<evidence type="ECO:0000256" key="2">
    <source>
        <dbReference type="SAM" id="Phobius"/>
    </source>
</evidence>
<keyword evidence="2" id="KW-0472">Membrane</keyword>
<comment type="caution">
    <text evidence="3">The sequence shown here is derived from an EMBL/GenBank/DDBJ whole genome shotgun (WGS) entry which is preliminary data.</text>
</comment>
<feature type="transmembrane region" description="Helical" evidence="2">
    <location>
        <begin position="414"/>
        <end position="437"/>
    </location>
</feature>
<accession>A0AAV5WGR9</accession>
<keyword evidence="2" id="KW-1133">Transmembrane helix</keyword>
<organism evidence="3 4">
    <name type="scientific">Pristionchus fissidentatus</name>
    <dbReference type="NCBI Taxonomy" id="1538716"/>
    <lineage>
        <taxon>Eukaryota</taxon>
        <taxon>Metazoa</taxon>
        <taxon>Ecdysozoa</taxon>
        <taxon>Nematoda</taxon>
        <taxon>Chromadorea</taxon>
        <taxon>Rhabditida</taxon>
        <taxon>Rhabditina</taxon>
        <taxon>Diplogasteromorpha</taxon>
        <taxon>Diplogasteroidea</taxon>
        <taxon>Neodiplogasteridae</taxon>
        <taxon>Pristionchus</taxon>
    </lineage>
</organism>
<sequence length="438" mass="49756">SITSRTASDDSFGMMGGAMNKSKDILLSSDPCSSSLFPASMAERLAASDDGELKLIEDLKATVLEKEKAIEEMRVVNRALVNQIQRKAVRKKNQEDIEQSVLEKEAALVELRGVNDELASQLHTQRQDNERAMKKAVSDKAVALAELRGVNDELENQIHVEVADKRKKEAKIDRLMCEILDKDENLEELRKSKEKLREKLYEAVKSKEAIRDAMEEEHKHRVAALGRTTHAFIKGLQKEIADKDEKIKQDDERVKMMGGEMERLREIDAAHKTIRELKNRTLLGVKITGLHMLMLTVSVFATAIHSTINYSSLSVTDAILLVISVALAHCDFFALVNIGRREYPKGIAYFLVVFNILSLLPMSISPLFYPIIKLRLCCCIVLPQTSTTSTSCFRRKGRRRRSEKELKSRKRSKIFKISYLLIISICPMTVYNCYSFFE</sequence>
<feature type="transmembrane region" description="Helical" evidence="2">
    <location>
        <begin position="371"/>
        <end position="393"/>
    </location>
</feature>
<feature type="coiled-coil region" evidence="1">
    <location>
        <begin position="115"/>
        <end position="253"/>
    </location>
</feature>
<reference evidence="3" key="1">
    <citation type="submission" date="2023-10" db="EMBL/GenBank/DDBJ databases">
        <title>Genome assembly of Pristionchus species.</title>
        <authorList>
            <person name="Yoshida K."/>
            <person name="Sommer R.J."/>
        </authorList>
    </citation>
    <scope>NUCLEOTIDE SEQUENCE</scope>
    <source>
        <strain evidence="3">RS5133</strain>
    </source>
</reference>
<proteinExistence type="predicted"/>
<evidence type="ECO:0000313" key="4">
    <source>
        <dbReference type="Proteomes" id="UP001432322"/>
    </source>
</evidence>
<feature type="transmembrane region" description="Helical" evidence="2">
    <location>
        <begin position="318"/>
        <end position="339"/>
    </location>
</feature>
<keyword evidence="1" id="KW-0175">Coiled coil</keyword>
<feature type="transmembrane region" description="Helical" evidence="2">
    <location>
        <begin position="346"/>
        <end position="365"/>
    </location>
</feature>
<keyword evidence="2" id="KW-0812">Transmembrane</keyword>